<dbReference type="Proteomes" id="UP000823896">
    <property type="component" value="Unassembled WGS sequence"/>
</dbReference>
<feature type="domain" description="F5/8 type C" evidence="4">
    <location>
        <begin position="409"/>
        <end position="510"/>
    </location>
</feature>
<feature type="coiled-coil region" evidence="1">
    <location>
        <begin position="383"/>
        <end position="424"/>
    </location>
</feature>
<accession>A0A9D2NRI5</accession>
<evidence type="ECO:0000313" key="6">
    <source>
        <dbReference type="Proteomes" id="UP000823896"/>
    </source>
</evidence>
<dbReference type="InterPro" id="IPR051599">
    <property type="entry name" value="Cell_Envelope_Assoc"/>
</dbReference>
<dbReference type="EMBL" id="DWWM01000054">
    <property type="protein sequence ID" value="HJC37127.1"/>
    <property type="molecule type" value="Genomic_DNA"/>
</dbReference>
<sequence>MKNWIRKMISVLAVCAMVIGLGVPVRTQAAEADTDTYVQQLIAYYRDDQENAETDIERVLSEMEAVDAQQAEAWRQIMDYWSYVNTDMPVNLNVAPDGLPQDDSLCIVILGFALNSDGTMKDELIGRLETGLASAEKYPNAYVVVTGGGTASGNPDVTEGGLMGEWLLEHGLSEDRLIIEDQAPDTVGNAENTYRILSEEYPSVKNLVMVTSDYHVPRGSILFYSKCLLSAYESGGEPLQVIANAGYETGSQGYESISLQASGVASVAGVSVSSERLPLSQLTGLTVSQDQMYEAGNELQLSVTAHYDTDFSRAVSTYTIEGFDPAQGSDQEITVSYTENDITISAQFSLSEKSQSYASAAYLEKRIEEIEQTDLSAYTASSVNALQEALIQAKETAAQADADAEQIRQAYDALNEAFDALIKRVNIAYYMETEANCNDTDAYKINDGVIDTSNYWQSVENGQNVASADAQITIDLDGLYDVDSIVVYPYWGGQRIYKYELYGSTDGEEWFKIGEHDSDEYVTSAGISHEIDAQVAYVRLNGLETHVEGRDDINNIHIVEMEVYGEEADNLAYGKPVTSSGTDTSAGSSAGSSDAQIVDGDRTTYWDGGVYADEPWVCVDLGEIYSLDRLNIITYWARNDRYYYYDLYTSVDGENFTLLYAKDEGTQLSTIHGEDVTVDGTVHARYVRLVGKYDSANPSFHLNELRVYGQSDETWNDARSALADALQRSEALDLSQYTARSVQEVQEQMNAAQLLLEDGTVSTAQLTTMESQLSDAVSALQYKASDPAMIALQELVNKANAMASEEETLNAAINAAQSLLDDPDNASANAVVSALLDLSEAMQALNTDESVDALREDVQATIDFINDNILTNVEGLRPAKVQALRDAVQAAQDAVDDPEADADQLKAANKAMTKAAQ</sequence>
<feature type="domain" description="F5/8 type C" evidence="4">
    <location>
        <begin position="559"/>
        <end position="710"/>
    </location>
</feature>
<feature type="signal peptide" evidence="3">
    <location>
        <begin position="1"/>
        <end position="29"/>
    </location>
</feature>
<proteinExistence type="predicted"/>
<dbReference type="Gene3D" id="1.20.1270.90">
    <property type="entry name" value="AF1782-like"/>
    <property type="match status" value="2"/>
</dbReference>
<dbReference type="InterPro" id="IPR008979">
    <property type="entry name" value="Galactose-bd-like_sf"/>
</dbReference>
<dbReference type="Pfam" id="PF00754">
    <property type="entry name" value="F5_F8_type_C"/>
    <property type="match status" value="2"/>
</dbReference>
<feature type="chain" id="PRO_5039710282" evidence="3">
    <location>
        <begin position="30"/>
        <end position="917"/>
    </location>
</feature>
<name>A0A9D2NRI5_9FIRM</name>
<dbReference type="Pfam" id="PF07554">
    <property type="entry name" value="FIVAR"/>
    <property type="match status" value="4"/>
</dbReference>
<feature type="region of interest" description="Disordered" evidence="2">
    <location>
        <begin position="574"/>
        <end position="595"/>
    </location>
</feature>
<dbReference type="Pfam" id="PF02698">
    <property type="entry name" value="DUF218"/>
    <property type="match status" value="1"/>
</dbReference>
<evidence type="ECO:0000313" key="5">
    <source>
        <dbReference type="EMBL" id="HJC37127.1"/>
    </source>
</evidence>
<dbReference type="Gene3D" id="2.60.120.260">
    <property type="entry name" value="Galactose-binding domain-like"/>
    <property type="match status" value="2"/>
</dbReference>
<dbReference type="GO" id="GO:0005886">
    <property type="term" value="C:plasma membrane"/>
    <property type="evidence" value="ECO:0007669"/>
    <property type="project" value="TreeGrafter"/>
</dbReference>
<dbReference type="InterPro" id="IPR003848">
    <property type="entry name" value="DUF218"/>
</dbReference>
<keyword evidence="1" id="KW-0175">Coiled coil</keyword>
<dbReference type="CDD" id="cd06259">
    <property type="entry name" value="YdcF-like"/>
    <property type="match status" value="1"/>
</dbReference>
<feature type="non-terminal residue" evidence="5">
    <location>
        <position position="917"/>
    </location>
</feature>
<evidence type="ECO:0000256" key="2">
    <source>
        <dbReference type="SAM" id="MobiDB-lite"/>
    </source>
</evidence>
<dbReference type="PROSITE" id="PS50022">
    <property type="entry name" value="FA58C_3"/>
    <property type="match status" value="2"/>
</dbReference>
<dbReference type="InterPro" id="IPR000421">
    <property type="entry name" value="FA58C"/>
</dbReference>
<dbReference type="AlphaFoldDB" id="A0A9D2NRI5"/>
<dbReference type="GO" id="GO:0000270">
    <property type="term" value="P:peptidoglycan metabolic process"/>
    <property type="evidence" value="ECO:0007669"/>
    <property type="project" value="TreeGrafter"/>
</dbReference>
<organism evidence="5 6">
    <name type="scientific">Candidatus Merdibacter merdavium</name>
    <dbReference type="NCBI Taxonomy" id="2838692"/>
    <lineage>
        <taxon>Bacteria</taxon>
        <taxon>Bacillati</taxon>
        <taxon>Bacillota</taxon>
        <taxon>Erysipelotrichia</taxon>
        <taxon>Erysipelotrichales</taxon>
        <taxon>Erysipelotrichaceae</taxon>
        <taxon>Merdibacter</taxon>
    </lineage>
</organism>
<dbReference type="SUPFAM" id="SSF49785">
    <property type="entry name" value="Galactose-binding domain-like"/>
    <property type="match status" value="2"/>
</dbReference>
<evidence type="ECO:0000256" key="3">
    <source>
        <dbReference type="SAM" id="SignalP"/>
    </source>
</evidence>
<dbReference type="Gene3D" id="3.40.50.620">
    <property type="entry name" value="HUPs"/>
    <property type="match status" value="1"/>
</dbReference>
<comment type="caution">
    <text evidence="5">The sequence shown here is derived from an EMBL/GenBank/DDBJ whole genome shotgun (WGS) entry which is preliminary data.</text>
</comment>
<reference evidence="5" key="2">
    <citation type="submission" date="2021-04" db="EMBL/GenBank/DDBJ databases">
        <authorList>
            <person name="Gilroy R."/>
        </authorList>
    </citation>
    <scope>NUCLEOTIDE SEQUENCE</scope>
    <source>
        <strain evidence="5">CHK187-11901</strain>
    </source>
</reference>
<reference evidence="5" key="1">
    <citation type="journal article" date="2021" name="PeerJ">
        <title>Extensive microbial diversity within the chicken gut microbiome revealed by metagenomics and culture.</title>
        <authorList>
            <person name="Gilroy R."/>
            <person name="Ravi A."/>
            <person name="Getino M."/>
            <person name="Pursley I."/>
            <person name="Horton D.L."/>
            <person name="Alikhan N.F."/>
            <person name="Baker D."/>
            <person name="Gharbi K."/>
            <person name="Hall N."/>
            <person name="Watson M."/>
            <person name="Adriaenssens E.M."/>
            <person name="Foster-Nyarko E."/>
            <person name="Jarju S."/>
            <person name="Secka A."/>
            <person name="Antonio M."/>
            <person name="Oren A."/>
            <person name="Chaudhuri R.R."/>
            <person name="La Ragione R."/>
            <person name="Hildebrand F."/>
            <person name="Pallen M.J."/>
        </authorList>
    </citation>
    <scope>NUCLEOTIDE SEQUENCE</scope>
    <source>
        <strain evidence="5">CHK187-11901</strain>
    </source>
</reference>
<dbReference type="PANTHER" id="PTHR30336:SF4">
    <property type="entry name" value="ENVELOPE BIOGENESIS FACTOR ELYC"/>
    <property type="match status" value="1"/>
</dbReference>
<keyword evidence="3" id="KW-0732">Signal</keyword>
<feature type="compositionally biased region" description="Low complexity" evidence="2">
    <location>
        <begin position="578"/>
        <end position="595"/>
    </location>
</feature>
<dbReference type="InterPro" id="IPR014729">
    <property type="entry name" value="Rossmann-like_a/b/a_fold"/>
</dbReference>
<protein>
    <submittedName>
        <fullName evidence="5">Discoidin domain-containing protein</fullName>
    </submittedName>
</protein>
<evidence type="ECO:0000259" key="4">
    <source>
        <dbReference type="PROSITE" id="PS50022"/>
    </source>
</evidence>
<dbReference type="PANTHER" id="PTHR30336">
    <property type="entry name" value="INNER MEMBRANE PROTEIN, PROBABLE PERMEASE"/>
    <property type="match status" value="1"/>
</dbReference>
<evidence type="ECO:0000256" key="1">
    <source>
        <dbReference type="SAM" id="Coils"/>
    </source>
</evidence>
<dbReference type="GO" id="GO:0043164">
    <property type="term" value="P:Gram-negative-bacterium-type cell wall biogenesis"/>
    <property type="evidence" value="ECO:0007669"/>
    <property type="project" value="TreeGrafter"/>
</dbReference>
<gene>
    <name evidence="5" type="ORF">H9702_08395</name>
</gene>